<evidence type="ECO:0000256" key="5">
    <source>
        <dbReference type="ARBA" id="ARBA00022827"/>
    </source>
</evidence>
<evidence type="ECO:0000259" key="9">
    <source>
        <dbReference type="PROSITE" id="PS51379"/>
    </source>
</evidence>
<dbReference type="Pfam" id="PF12831">
    <property type="entry name" value="FAD_oxidored"/>
    <property type="match status" value="1"/>
</dbReference>
<accession>A0A660SM89</accession>
<dbReference type="SUPFAM" id="SSF46548">
    <property type="entry name" value="alpha-helical ferredoxin"/>
    <property type="match status" value="2"/>
</dbReference>
<sequence>MAKKSGSVLVVGGGIAGIQAALDLANAGFKVYLVEEKSAIGGTMAQLDKTFPTNDCAMCIMSPKLVECGRHLNIELLTDTELVAVEGEPGDFKVRLHRRPRFVDLAKCTGCGECAKVCPVSIPSEFDEAICDRKAAYRLFAQAFPSAFAIDKRERPPCQISCPAGVHAQGYIALIREGRYLEAYQLIRKNNPFPAICGRVCHHPCEENCRRGEYDDPIAIAALKRFVADYAYHHRDELDRDPPPQKKGVKVAVIGAGPAGLTCANDLAQLGYRVTIFEAEAKPGGMMRMGIPPYRLPREMLDWEIETILKTGVELKTGHPIRDFRAIEALKEEGFKAIFIGVGAVRAKPLKIEGIDLKGVRLGLDFLKEVNQKGEASVGKKVVIIGGGNVAIDVARSALRLGAEEVHLFCLESRSEMPAHEWEITAAVEEGVHLHPAWGPIRILGKSGQVCGVEFKRCISVFDEEGRFRPKFDEKERTEIDGDMVIIAIGQEADLSFLTGSEIKLTPWGTIDVDPVTMATNIEGIFAGGDVVKGPASVVDAVGQGHEAAISIDRYLRGEDLKKGREKKEDLPKKPFPRFVVEKRREVMPHLPPSERIKGFMEVELGYDEKRALAEAGRCLECGGCSECLECIKACEAEAIIHEMVGSDHQIRVGAIIIATGASKFDPSLRYEFGYHRFSNVITSIQFERILAASGPYQGHIQRPGDGKVPKRIAFIQCVGSRDDEHDYCSSVCCMYAIKEAVIAREHDQRIEPTIFFMDIRAFGKGFDKYYERAQEEYGIRFIRARVGKVEEIPESGNLLVYYLDETGVVKEEFDLVVLSVGLVPSPPDLVEKLEIKTDANFIATRPFDPIQTHRDGIYVCGTVAAPKDIPDTVTEASAAAAAVQELLAEARWSETKVKEYPPERDVRGEVPRIGVFVCHCGINIGSVVDVGAVVEYVRTLPNVIYAEDNLFTCSQDTQERIKDAIREHRLNRIVVASCTPRTHEPLFQETLREAGLNPHLFEMANIRDQCSWIHPDNPELATAKAKILVEMAVAKARLLEPLHTVTIPIIPRALIIGGGLAGMISALTIANQGYGVFLIEREDRLGGNLNHLYYTIEGWEIPSYRDELIKKVESHPRIKVYKGVTIDEIDGYVGNYRTRLKNGIELEHGVVILATGAKEEKPDGYLYAEENRVITQRELEAMIWKKEVDRIKRVVMIQCVGSRDDERPYCSRVCCQEAIKNAIRLKEINPKVAIYIFYRDIRTYGLLERYYRKARKLGIIFIRYERNRRPVVERDGDDLRVEGYDPILKERIIINPDLVVLAPPIIPDPESARLSQLLKVPLNEDGFFLEAHLKLRPVDFATDGVFMCGLAHSPKDIKETIAQAKAAAARAVIILSQKGLRASATTAKVDRERCAGCGVCVSVCSFGAPELIESEGRRFSQVNEALCKGCGNCAVACPSGAIDHLGFRSEQTLAMLNIARRT</sequence>
<dbReference type="GO" id="GO:0016491">
    <property type="term" value="F:oxidoreductase activity"/>
    <property type="evidence" value="ECO:0007669"/>
    <property type="project" value="UniProtKB-KW"/>
</dbReference>
<keyword evidence="4" id="KW-0479">Metal-binding</keyword>
<dbReference type="PROSITE" id="PS00198">
    <property type="entry name" value="4FE4S_FER_1"/>
    <property type="match status" value="3"/>
</dbReference>
<dbReference type="EMBL" id="QNBE01000018">
    <property type="protein sequence ID" value="RKX71070.1"/>
    <property type="molecule type" value="Genomic_DNA"/>
</dbReference>
<keyword evidence="8" id="KW-0411">Iron-sulfur</keyword>
<dbReference type="SUPFAM" id="SSF51971">
    <property type="entry name" value="Nucleotide-binding domain"/>
    <property type="match status" value="2"/>
</dbReference>
<evidence type="ECO:0000313" key="10">
    <source>
        <dbReference type="EMBL" id="RKX71070.1"/>
    </source>
</evidence>
<dbReference type="SUPFAM" id="SSF51905">
    <property type="entry name" value="FAD/NAD(P)-binding domain"/>
    <property type="match status" value="2"/>
</dbReference>
<dbReference type="Gene3D" id="1.10.1060.10">
    <property type="entry name" value="Alpha-helical ferredoxin"/>
    <property type="match status" value="2"/>
</dbReference>
<protein>
    <submittedName>
        <fullName evidence="10">4Fe-4S ferredoxin</fullName>
    </submittedName>
</protein>
<dbReference type="Pfam" id="PF14697">
    <property type="entry name" value="Fer4_21"/>
    <property type="match status" value="1"/>
</dbReference>
<evidence type="ECO:0000256" key="7">
    <source>
        <dbReference type="ARBA" id="ARBA00023004"/>
    </source>
</evidence>
<dbReference type="Pfam" id="PF14691">
    <property type="entry name" value="Fer4_20"/>
    <property type="match status" value="1"/>
</dbReference>
<dbReference type="InterPro" id="IPR039650">
    <property type="entry name" value="HdrA-like"/>
</dbReference>
<reference evidence="10 11" key="1">
    <citation type="submission" date="2018-06" db="EMBL/GenBank/DDBJ databases">
        <title>Extensive metabolic versatility and redundancy in microbially diverse, dynamic hydrothermal sediments.</title>
        <authorList>
            <person name="Dombrowski N."/>
            <person name="Teske A."/>
            <person name="Baker B.J."/>
        </authorList>
    </citation>
    <scope>NUCLEOTIDE SEQUENCE [LARGE SCALE GENOMIC DNA]</scope>
    <source>
        <strain evidence="10">B36_G15</strain>
    </source>
</reference>
<name>A0A660SM89_UNCW3</name>
<dbReference type="GO" id="GO:0046872">
    <property type="term" value="F:metal ion binding"/>
    <property type="evidence" value="ECO:0007669"/>
    <property type="project" value="UniProtKB-KW"/>
</dbReference>
<keyword evidence="5" id="KW-0274">FAD</keyword>
<evidence type="ECO:0000256" key="1">
    <source>
        <dbReference type="ARBA" id="ARBA00001974"/>
    </source>
</evidence>
<dbReference type="Pfam" id="PF07992">
    <property type="entry name" value="Pyr_redox_2"/>
    <property type="match status" value="3"/>
</dbReference>
<dbReference type="NCBIfam" id="NF009410">
    <property type="entry name" value="PRK12771.1"/>
    <property type="match status" value="1"/>
</dbReference>
<dbReference type="PANTHER" id="PTHR43498:SF1">
    <property type="entry name" value="COB--COM HETERODISULFIDE REDUCTASE IRON-SULFUR SUBUNIT A"/>
    <property type="match status" value="1"/>
</dbReference>
<dbReference type="Proteomes" id="UP000268469">
    <property type="component" value="Unassembled WGS sequence"/>
</dbReference>
<evidence type="ECO:0000256" key="6">
    <source>
        <dbReference type="ARBA" id="ARBA00023002"/>
    </source>
</evidence>
<evidence type="ECO:0000256" key="8">
    <source>
        <dbReference type="ARBA" id="ARBA00023014"/>
    </source>
</evidence>
<dbReference type="InterPro" id="IPR023753">
    <property type="entry name" value="FAD/NAD-binding_dom"/>
</dbReference>
<dbReference type="Gene3D" id="3.30.70.20">
    <property type="match status" value="1"/>
</dbReference>
<dbReference type="InterPro" id="IPR009051">
    <property type="entry name" value="Helical_ferredxn"/>
</dbReference>
<dbReference type="InterPro" id="IPR028261">
    <property type="entry name" value="DPD_II"/>
</dbReference>
<dbReference type="PRINTS" id="PR00419">
    <property type="entry name" value="ADXRDTASE"/>
</dbReference>
<organism evidence="10 11">
    <name type="scientific">candidate division WOR-3 bacterium</name>
    <dbReference type="NCBI Taxonomy" id="2052148"/>
    <lineage>
        <taxon>Bacteria</taxon>
        <taxon>Bacteria division WOR-3</taxon>
    </lineage>
</organism>
<dbReference type="InterPro" id="IPR017896">
    <property type="entry name" value="4Fe4S_Fe-S-bd"/>
</dbReference>
<keyword evidence="6" id="KW-0560">Oxidoreductase</keyword>
<dbReference type="GO" id="GO:0051539">
    <property type="term" value="F:4 iron, 4 sulfur cluster binding"/>
    <property type="evidence" value="ECO:0007669"/>
    <property type="project" value="UniProtKB-KW"/>
</dbReference>
<dbReference type="InterPro" id="IPR017900">
    <property type="entry name" value="4Fe4S_Fe_S_CS"/>
</dbReference>
<proteinExistence type="inferred from homology"/>
<keyword evidence="3" id="KW-0004">4Fe-4S</keyword>
<dbReference type="Gene3D" id="3.50.50.60">
    <property type="entry name" value="FAD/NAD(P)-binding domain"/>
    <property type="match status" value="5"/>
</dbReference>
<comment type="similarity">
    <text evidence="2">Belongs to the HdrA family.</text>
</comment>
<dbReference type="SUPFAM" id="SSF54862">
    <property type="entry name" value="4Fe-4S ferredoxins"/>
    <property type="match status" value="2"/>
</dbReference>
<comment type="cofactor">
    <cofactor evidence="1">
        <name>FAD</name>
        <dbReference type="ChEBI" id="CHEBI:57692"/>
    </cofactor>
</comment>
<keyword evidence="5" id="KW-0285">Flavoprotein</keyword>
<dbReference type="PANTHER" id="PTHR43498">
    <property type="entry name" value="FERREDOXIN:COB-COM HETERODISULFIDE REDUCTASE SUBUNIT A"/>
    <property type="match status" value="1"/>
</dbReference>
<feature type="domain" description="4Fe-4S ferredoxin-type" evidence="9">
    <location>
        <begin position="1386"/>
        <end position="1415"/>
    </location>
</feature>
<evidence type="ECO:0000313" key="11">
    <source>
        <dbReference type="Proteomes" id="UP000268469"/>
    </source>
</evidence>
<dbReference type="InterPro" id="IPR036188">
    <property type="entry name" value="FAD/NAD-bd_sf"/>
</dbReference>
<evidence type="ECO:0000256" key="3">
    <source>
        <dbReference type="ARBA" id="ARBA00022485"/>
    </source>
</evidence>
<keyword evidence="7" id="KW-0408">Iron</keyword>
<evidence type="ECO:0000256" key="2">
    <source>
        <dbReference type="ARBA" id="ARBA00006561"/>
    </source>
</evidence>
<dbReference type="PROSITE" id="PS51379">
    <property type="entry name" value="4FE4S_FER_2"/>
    <property type="match status" value="3"/>
</dbReference>
<dbReference type="Pfam" id="PF00037">
    <property type="entry name" value="Fer4"/>
    <property type="match status" value="1"/>
</dbReference>
<feature type="domain" description="4Fe-4S ferredoxin-type" evidence="9">
    <location>
        <begin position="98"/>
        <end position="128"/>
    </location>
</feature>
<comment type="caution">
    <text evidence="10">The sequence shown here is derived from an EMBL/GenBank/DDBJ whole genome shotgun (WGS) entry which is preliminary data.</text>
</comment>
<gene>
    <name evidence="10" type="ORF">DRP53_02780</name>
</gene>
<feature type="domain" description="4Fe-4S ferredoxin-type" evidence="9">
    <location>
        <begin position="1419"/>
        <end position="1448"/>
    </location>
</feature>
<evidence type="ECO:0000256" key="4">
    <source>
        <dbReference type="ARBA" id="ARBA00022723"/>
    </source>
</evidence>